<name>A0A7R9L9Z8_9ACAR</name>
<dbReference type="PROSITE" id="PS50240">
    <property type="entry name" value="TRYPSIN_DOM"/>
    <property type="match status" value="1"/>
</dbReference>
<dbReference type="GO" id="GO:0004252">
    <property type="term" value="F:serine-type endopeptidase activity"/>
    <property type="evidence" value="ECO:0007669"/>
    <property type="project" value="InterPro"/>
</dbReference>
<keyword evidence="4" id="KW-0479">Metal-binding</keyword>
<accession>A0A7R9L9Z8</accession>
<dbReference type="InterPro" id="IPR001254">
    <property type="entry name" value="Trypsin_dom"/>
</dbReference>
<dbReference type="Gene3D" id="3.40.390.10">
    <property type="entry name" value="Collagenase (Catalytic Domain)"/>
    <property type="match status" value="1"/>
</dbReference>
<evidence type="ECO:0000256" key="4">
    <source>
        <dbReference type="ARBA" id="ARBA00022723"/>
    </source>
</evidence>
<dbReference type="SMART" id="SM00020">
    <property type="entry name" value="Tryp_SPc"/>
    <property type="match status" value="1"/>
</dbReference>
<keyword evidence="6" id="KW-0862">Zinc</keyword>
<dbReference type="InterPro" id="IPR018497">
    <property type="entry name" value="Peptidase_M13_C"/>
</dbReference>
<dbReference type="Gene3D" id="1.10.1380.10">
    <property type="entry name" value="Neutral endopeptidase , domain2"/>
    <property type="match status" value="1"/>
</dbReference>
<dbReference type="AlphaFoldDB" id="A0A7R9L9Z8"/>
<dbReference type="GO" id="GO:0006508">
    <property type="term" value="P:proteolysis"/>
    <property type="evidence" value="ECO:0007669"/>
    <property type="project" value="UniProtKB-KW"/>
</dbReference>
<dbReference type="Pfam" id="PF01431">
    <property type="entry name" value="Peptidase_M13"/>
    <property type="match status" value="1"/>
</dbReference>
<comment type="similarity">
    <text evidence="2">Belongs to the peptidase M13 family.</text>
</comment>
<dbReference type="FunFam" id="2.40.10.10:FF:000068">
    <property type="entry name" value="transmembrane protease serine 2"/>
    <property type="match status" value="1"/>
</dbReference>
<keyword evidence="10" id="KW-0720">Serine protease</keyword>
<evidence type="ECO:0000313" key="13">
    <source>
        <dbReference type="Proteomes" id="UP000728032"/>
    </source>
</evidence>
<feature type="domain" description="Peptidase S1" evidence="11">
    <location>
        <begin position="346"/>
        <end position="603"/>
    </location>
</feature>
<comment type="cofactor">
    <cofactor evidence="1">
        <name>Zn(2+)</name>
        <dbReference type="ChEBI" id="CHEBI:29105"/>
    </cofactor>
</comment>
<dbReference type="EMBL" id="CAJPVJ010000017">
    <property type="protein sequence ID" value="CAG2158278.1"/>
    <property type="molecule type" value="Genomic_DNA"/>
</dbReference>
<evidence type="ECO:0000256" key="2">
    <source>
        <dbReference type="ARBA" id="ARBA00007357"/>
    </source>
</evidence>
<dbReference type="PROSITE" id="PS00135">
    <property type="entry name" value="TRYPSIN_SER"/>
    <property type="match status" value="1"/>
</dbReference>
<evidence type="ECO:0000256" key="8">
    <source>
        <dbReference type="ARBA" id="ARBA00023157"/>
    </source>
</evidence>
<evidence type="ECO:0000256" key="3">
    <source>
        <dbReference type="ARBA" id="ARBA00022670"/>
    </source>
</evidence>
<dbReference type="InterPro" id="IPR001314">
    <property type="entry name" value="Peptidase_S1A"/>
</dbReference>
<organism evidence="12">
    <name type="scientific">Oppiella nova</name>
    <dbReference type="NCBI Taxonomy" id="334625"/>
    <lineage>
        <taxon>Eukaryota</taxon>
        <taxon>Metazoa</taxon>
        <taxon>Ecdysozoa</taxon>
        <taxon>Arthropoda</taxon>
        <taxon>Chelicerata</taxon>
        <taxon>Arachnida</taxon>
        <taxon>Acari</taxon>
        <taxon>Acariformes</taxon>
        <taxon>Sarcoptiformes</taxon>
        <taxon>Oribatida</taxon>
        <taxon>Brachypylina</taxon>
        <taxon>Oppioidea</taxon>
        <taxon>Oppiidae</taxon>
        <taxon>Oppiella</taxon>
    </lineage>
</organism>
<dbReference type="GO" id="GO:0046872">
    <property type="term" value="F:metal ion binding"/>
    <property type="evidence" value="ECO:0007669"/>
    <property type="project" value="UniProtKB-KW"/>
</dbReference>
<comment type="similarity">
    <text evidence="9">Belongs to the peptidase S1 family. CLIP subfamily.</text>
</comment>
<keyword evidence="5 10" id="KW-0378">Hydrolase</keyword>
<evidence type="ECO:0000256" key="6">
    <source>
        <dbReference type="ARBA" id="ARBA00022833"/>
    </source>
</evidence>
<dbReference type="PROSITE" id="PS00134">
    <property type="entry name" value="TRYPSIN_HIS"/>
    <property type="match status" value="1"/>
</dbReference>
<dbReference type="Pfam" id="PF05649">
    <property type="entry name" value="Peptidase_M13_N"/>
    <property type="match status" value="1"/>
</dbReference>
<evidence type="ECO:0000313" key="12">
    <source>
        <dbReference type="EMBL" id="CAD7636694.1"/>
    </source>
</evidence>
<dbReference type="SUPFAM" id="SSF50494">
    <property type="entry name" value="Trypsin-like serine proteases"/>
    <property type="match status" value="1"/>
</dbReference>
<dbReference type="InterPro" id="IPR009003">
    <property type="entry name" value="Peptidase_S1_PA"/>
</dbReference>
<dbReference type="PRINTS" id="PR00722">
    <property type="entry name" value="CHYMOTRYPSIN"/>
</dbReference>
<dbReference type="OrthoDB" id="6428296at2759"/>
<dbReference type="FunFam" id="2.40.10.10:FF:000002">
    <property type="entry name" value="Transmembrane protease serine"/>
    <property type="match status" value="1"/>
</dbReference>
<dbReference type="PANTHER" id="PTHR24252:SF7">
    <property type="entry name" value="HYALIN"/>
    <property type="match status" value="1"/>
</dbReference>
<dbReference type="InterPro" id="IPR008753">
    <property type="entry name" value="Peptidase_M13_N"/>
</dbReference>
<evidence type="ECO:0000256" key="7">
    <source>
        <dbReference type="ARBA" id="ARBA00023049"/>
    </source>
</evidence>
<evidence type="ECO:0000256" key="1">
    <source>
        <dbReference type="ARBA" id="ARBA00001947"/>
    </source>
</evidence>
<dbReference type="PROSITE" id="PS51885">
    <property type="entry name" value="NEPRILYSIN"/>
    <property type="match status" value="1"/>
</dbReference>
<dbReference type="InterPro" id="IPR018114">
    <property type="entry name" value="TRYPSIN_HIS"/>
</dbReference>
<evidence type="ECO:0000256" key="9">
    <source>
        <dbReference type="ARBA" id="ARBA00024195"/>
    </source>
</evidence>
<protein>
    <recommendedName>
        <fullName evidence="11">Peptidase S1 domain-containing protein</fullName>
    </recommendedName>
</protein>
<dbReference type="PANTHER" id="PTHR24252">
    <property type="entry name" value="ACROSIN-RELATED"/>
    <property type="match status" value="1"/>
</dbReference>
<dbReference type="Proteomes" id="UP000728032">
    <property type="component" value="Unassembled WGS sequence"/>
</dbReference>
<dbReference type="InterPro" id="IPR000718">
    <property type="entry name" value="Peptidase_M13"/>
</dbReference>
<keyword evidence="7" id="KW-0482">Metalloprotease</keyword>
<dbReference type="InterPro" id="IPR033116">
    <property type="entry name" value="TRYPSIN_SER"/>
</dbReference>
<gene>
    <name evidence="12" type="ORF">ONB1V03_LOCUS358</name>
</gene>
<keyword evidence="8" id="KW-1015">Disulfide bond</keyword>
<evidence type="ECO:0000259" key="11">
    <source>
        <dbReference type="PROSITE" id="PS50240"/>
    </source>
</evidence>
<dbReference type="Gene3D" id="2.40.10.10">
    <property type="entry name" value="Trypsin-like serine proteases"/>
    <property type="match status" value="1"/>
</dbReference>
<dbReference type="SUPFAM" id="SSF55486">
    <property type="entry name" value="Metalloproteases ('zincins'), catalytic domain"/>
    <property type="match status" value="1"/>
</dbReference>
<dbReference type="InterPro" id="IPR043504">
    <property type="entry name" value="Peptidase_S1_PA_chymotrypsin"/>
</dbReference>
<keyword evidence="3 10" id="KW-0645">Protease</keyword>
<dbReference type="EMBL" id="OC914842">
    <property type="protein sequence ID" value="CAD7636694.1"/>
    <property type="molecule type" value="Genomic_DNA"/>
</dbReference>
<dbReference type="CDD" id="cd00190">
    <property type="entry name" value="Tryp_SPc"/>
    <property type="match status" value="1"/>
</dbReference>
<sequence length="604" mass="67746">MVDISVVLGVDEQRAEQEFKESVTIGDVYTTFSNTGITSLYLTNDSSKEDKRKMATQMYDNMRSILINKFDAFDWMDDETRSNSIIKINFINHFIGYKNELLNENIIDNIYESLGDLESDNLFENLLRLQRNDVNNEYNRLNTINNRSDWQNIVTNTVVNAYYSPYINSIKIPIWILEGIFFGTKRPNYLNYGALGWIIGHELIHPFDNIGGKFDKRGNLRDWWDVEVKETFYQKAQSTLSEDIADNGDSDSVKVVSETDNKAKVSTNSTDSRVFRDTQLQRCVTREGRPGYCKAGVCLNLIDKKPVYCPSSSSYYMKCCPINNRAAVLPSNEPICGLRPNNNFFIVGGAEAPAHSWPWAVAIYQNSYKTKKLKSRFICGGTIIAEWYVLSAAHCIVRQNEILTASNFKILIGAHDNKNSGFYADVQEIKIHENFIFGQHRNDIALFKLTQPLDFRHNKDIAPVCLPPPEIEGADLIGTMGTLVGWGTTSQGGKPSPVLQEVEVPISELEDCAKRYSSLLTVSDQINENQLCASYPSGGKDSCQGDSGGSLTVSYSGRYYQLGVVSFGKGCAQPGFPGVYTKGITASDIIISSFLYWIGAHIED</sequence>
<reference evidence="12" key="1">
    <citation type="submission" date="2020-11" db="EMBL/GenBank/DDBJ databases">
        <authorList>
            <person name="Tran Van P."/>
        </authorList>
    </citation>
    <scope>NUCLEOTIDE SEQUENCE</scope>
</reference>
<dbReference type="InterPro" id="IPR042089">
    <property type="entry name" value="Peptidase_M13_dom_2"/>
</dbReference>
<keyword evidence="13" id="KW-1185">Reference proteome</keyword>
<evidence type="ECO:0000256" key="5">
    <source>
        <dbReference type="ARBA" id="ARBA00022801"/>
    </source>
</evidence>
<dbReference type="Pfam" id="PF00089">
    <property type="entry name" value="Trypsin"/>
    <property type="match status" value="1"/>
</dbReference>
<dbReference type="GO" id="GO:0004222">
    <property type="term" value="F:metalloendopeptidase activity"/>
    <property type="evidence" value="ECO:0007669"/>
    <property type="project" value="InterPro"/>
</dbReference>
<proteinExistence type="inferred from homology"/>
<dbReference type="InterPro" id="IPR024079">
    <property type="entry name" value="MetalloPept_cat_dom_sf"/>
</dbReference>
<evidence type="ECO:0000256" key="10">
    <source>
        <dbReference type="RuleBase" id="RU363034"/>
    </source>
</evidence>